<evidence type="ECO:0000256" key="9">
    <source>
        <dbReference type="ARBA" id="ARBA00023098"/>
    </source>
</evidence>
<accession>A0AAV2TU57</accession>
<evidence type="ECO:0000256" key="4">
    <source>
        <dbReference type="ARBA" id="ARBA00022741"/>
    </source>
</evidence>
<keyword evidence="7" id="KW-0746">Sphingolipid metabolism</keyword>
<protein>
    <recommendedName>
        <fullName evidence="10">3-dehydrosphinganine reductase</fullName>
        <ecNumber evidence="10">1.1.1.102</ecNumber>
    </recommendedName>
</protein>
<evidence type="ECO:0000313" key="12">
    <source>
        <dbReference type="EMBL" id="CAL5140132.1"/>
    </source>
</evidence>
<evidence type="ECO:0000256" key="5">
    <source>
        <dbReference type="ARBA" id="ARBA00022824"/>
    </source>
</evidence>
<evidence type="ECO:0000256" key="11">
    <source>
        <dbReference type="SAM" id="Phobius"/>
    </source>
</evidence>
<keyword evidence="11" id="KW-0472">Membrane</keyword>
<keyword evidence="8" id="KW-0560">Oxidoreductase</keyword>
<keyword evidence="11" id="KW-1133">Transmembrane helix</keyword>
<proteinExistence type="predicted"/>
<dbReference type="GO" id="GO:0000166">
    <property type="term" value="F:nucleotide binding"/>
    <property type="evidence" value="ECO:0007669"/>
    <property type="project" value="UniProtKB-KW"/>
</dbReference>
<dbReference type="GO" id="GO:0005789">
    <property type="term" value="C:endoplasmic reticulum membrane"/>
    <property type="evidence" value="ECO:0007669"/>
    <property type="project" value="TreeGrafter"/>
</dbReference>
<keyword evidence="11" id="KW-0812">Transmembrane</keyword>
<dbReference type="EMBL" id="CAXLJL010000711">
    <property type="protein sequence ID" value="CAL5140132.1"/>
    <property type="molecule type" value="Genomic_DNA"/>
</dbReference>
<sequence>MVHWHVIEVQIREASVKQLLSVTSTNEPFCFDLPHVAATEDVSLFYPFSSEAPTLWHSLSSCFWRAVELMPGYKQVKLSALNRLRTYEQKLKQSQKRYKRPPLSTLTDASSLRSSLELISAEVDSLLRQTTCTSYTDDKIGQINAHIRQLRSEYIACRNKLEKMECKLNRSARTNPHSSHPDEVKRVALAVDSLSAMINLPLTRNLPKIDQDGSDSLVLLTLFIFVPAFVGFWVWWSSCRSRLTYDLTDYHVLITGGSSGIGLSLAKLFYQSGATVTIVARDKEKLKQAKETLCHSDGDASRIYTLPLDLRSSYCVLSKELESHVTLVGHVDIMVHCAGYAVARTLMDTTPEEIEGLMRTNYLGGVNVAKILLPYMLTTNKHSPRDRRLAFVSSQAAQVGVYGYAAYSGSKYALRGFSEVLRMELEHTGPLVTTAFPPDTDTPGFAAENVGKPSITHQLSSAGGLASPDGVAASIFLDVIEGKAISTCGLEGALLSWATAGIFPPVSAYGGNWNVLRYLVGAVAEMLAAGPIRAIGIVYAAWMRYIVSKYVKLGKQS</sequence>
<dbReference type="PROSITE" id="PS00061">
    <property type="entry name" value="ADH_SHORT"/>
    <property type="match status" value="1"/>
</dbReference>
<keyword evidence="6" id="KW-0521">NADP</keyword>
<evidence type="ECO:0000256" key="6">
    <source>
        <dbReference type="ARBA" id="ARBA00022857"/>
    </source>
</evidence>
<gene>
    <name evidence="12" type="ORF">CDAUBV1_LOCUS15315</name>
</gene>
<evidence type="ECO:0000256" key="7">
    <source>
        <dbReference type="ARBA" id="ARBA00022919"/>
    </source>
</evidence>
<evidence type="ECO:0000256" key="3">
    <source>
        <dbReference type="ARBA" id="ARBA00004991"/>
    </source>
</evidence>
<keyword evidence="9" id="KW-0443">Lipid metabolism</keyword>
<evidence type="ECO:0000256" key="2">
    <source>
        <dbReference type="ARBA" id="ARBA00004760"/>
    </source>
</evidence>
<keyword evidence="4" id="KW-0547">Nucleotide-binding</keyword>
<comment type="pathway">
    <text evidence="2">Lipid metabolism; sphingolipid metabolism.</text>
</comment>
<dbReference type="GO" id="GO:0006666">
    <property type="term" value="P:3-keto-sphinganine metabolic process"/>
    <property type="evidence" value="ECO:0007669"/>
    <property type="project" value="InterPro"/>
</dbReference>
<dbReference type="InterPro" id="IPR045022">
    <property type="entry name" value="KDSR-like"/>
</dbReference>
<dbReference type="EC" id="1.1.1.102" evidence="10"/>
<evidence type="ECO:0000256" key="8">
    <source>
        <dbReference type="ARBA" id="ARBA00023002"/>
    </source>
</evidence>
<comment type="subcellular location">
    <subcellularLocation>
        <location evidence="1">Endoplasmic reticulum</location>
    </subcellularLocation>
</comment>
<evidence type="ECO:0000256" key="10">
    <source>
        <dbReference type="ARBA" id="ARBA00026112"/>
    </source>
</evidence>
<feature type="transmembrane region" description="Helical" evidence="11">
    <location>
        <begin position="217"/>
        <end position="236"/>
    </location>
</feature>
<dbReference type="GO" id="GO:0047560">
    <property type="term" value="F:3-dehydrosphinganine reductase activity"/>
    <property type="evidence" value="ECO:0007669"/>
    <property type="project" value="UniProtKB-EC"/>
</dbReference>
<dbReference type="InterPro" id="IPR036291">
    <property type="entry name" value="NAD(P)-bd_dom_sf"/>
</dbReference>
<dbReference type="PANTHER" id="PTHR43550">
    <property type="entry name" value="3-KETODIHYDROSPHINGOSINE REDUCTASE"/>
    <property type="match status" value="1"/>
</dbReference>
<dbReference type="AlphaFoldDB" id="A0AAV2TU57"/>
<dbReference type="Gene3D" id="3.40.50.720">
    <property type="entry name" value="NAD(P)-binding Rossmann-like Domain"/>
    <property type="match status" value="1"/>
</dbReference>
<dbReference type="PANTHER" id="PTHR43550:SF3">
    <property type="entry name" value="3-KETODIHYDROSPHINGOSINE REDUCTASE"/>
    <property type="match status" value="1"/>
</dbReference>
<reference evidence="12" key="1">
    <citation type="submission" date="2024-06" db="EMBL/GenBank/DDBJ databases">
        <authorList>
            <person name="Liu X."/>
            <person name="Lenzi L."/>
            <person name="Haldenby T S."/>
            <person name="Uol C."/>
        </authorList>
    </citation>
    <scope>NUCLEOTIDE SEQUENCE</scope>
</reference>
<dbReference type="GO" id="GO:0030148">
    <property type="term" value="P:sphingolipid biosynthetic process"/>
    <property type="evidence" value="ECO:0007669"/>
    <property type="project" value="InterPro"/>
</dbReference>
<evidence type="ECO:0000313" key="13">
    <source>
        <dbReference type="Proteomes" id="UP001497525"/>
    </source>
</evidence>
<dbReference type="PRINTS" id="PR00081">
    <property type="entry name" value="GDHRDH"/>
</dbReference>
<dbReference type="SUPFAM" id="SSF51735">
    <property type="entry name" value="NAD(P)-binding Rossmann-fold domains"/>
    <property type="match status" value="1"/>
</dbReference>
<organism evidence="12 13">
    <name type="scientific">Calicophoron daubneyi</name>
    <name type="common">Rumen fluke</name>
    <name type="synonym">Paramphistomum daubneyi</name>
    <dbReference type="NCBI Taxonomy" id="300641"/>
    <lineage>
        <taxon>Eukaryota</taxon>
        <taxon>Metazoa</taxon>
        <taxon>Spiralia</taxon>
        <taxon>Lophotrochozoa</taxon>
        <taxon>Platyhelminthes</taxon>
        <taxon>Trematoda</taxon>
        <taxon>Digenea</taxon>
        <taxon>Plagiorchiida</taxon>
        <taxon>Pronocephalata</taxon>
        <taxon>Paramphistomoidea</taxon>
        <taxon>Paramphistomidae</taxon>
        <taxon>Calicophoron</taxon>
    </lineage>
</organism>
<dbReference type="InterPro" id="IPR002347">
    <property type="entry name" value="SDR_fam"/>
</dbReference>
<dbReference type="Pfam" id="PF00106">
    <property type="entry name" value="adh_short"/>
    <property type="match status" value="1"/>
</dbReference>
<evidence type="ECO:0000256" key="1">
    <source>
        <dbReference type="ARBA" id="ARBA00004240"/>
    </source>
</evidence>
<keyword evidence="5" id="KW-0256">Endoplasmic reticulum</keyword>
<dbReference type="InterPro" id="IPR020904">
    <property type="entry name" value="Sc_DH/Rdtase_CS"/>
</dbReference>
<dbReference type="CDD" id="cd08939">
    <property type="entry name" value="KDSR-like_SDR_c"/>
    <property type="match status" value="1"/>
</dbReference>
<name>A0AAV2TU57_CALDB</name>
<comment type="caution">
    <text evidence="12">The sequence shown here is derived from an EMBL/GenBank/DDBJ whole genome shotgun (WGS) entry which is preliminary data.</text>
</comment>
<dbReference type="Proteomes" id="UP001497525">
    <property type="component" value="Unassembled WGS sequence"/>
</dbReference>
<comment type="pathway">
    <text evidence="3">Sphingolipid metabolism.</text>
</comment>